<dbReference type="InterPro" id="IPR014001">
    <property type="entry name" value="Helicase_ATP-bd"/>
</dbReference>
<evidence type="ECO:0000256" key="2">
    <source>
        <dbReference type="ARBA" id="ARBA00022801"/>
    </source>
</evidence>
<dbReference type="GO" id="GO:0008094">
    <property type="term" value="F:ATP-dependent activity, acting on DNA"/>
    <property type="evidence" value="ECO:0007669"/>
    <property type="project" value="TreeGrafter"/>
</dbReference>
<evidence type="ECO:0000313" key="6">
    <source>
        <dbReference type="EMBL" id="KKN74289.1"/>
    </source>
</evidence>
<accession>A0A0F9T564</accession>
<dbReference type="InterPro" id="IPR001650">
    <property type="entry name" value="Helicase_C-like"/>
</dbReference>
<reference evidence="6" key="1">
    <citation type="journal article" date="2015" name="Nature">
        <title>Complex archaea that bridge the gap between prokaryotes and eukaryotes.</title>
        <authorList>
            <person name="Spang A."/>
            <person name="Saw J.H."/>
            <person name="Jorgensen S.L."/>
            <person name="Zaremba-Niedzwiedzka K."/>
            <person name="Martijn J."/>
            <person name="Lind A.E."/>
            <person name="van Eijk R."/>
            <person name="Schleper C."/>
            <person name="Guy L."/>
            <person name="Ettema T.J."/>
        </authorList>
    </citation>
    <scope>NUCLEOTIDE SEQUENCE</scope>
</reference>
<dbReference type="InterPro" id="IPR000330">
    <property type="entry name" value="SNF2_N"/>
</dbReference>
<keyword evidence="3" id="KW-0347">Helicase</keyword>
<keyword evidence="1" id="KW-0547">Nucleotide-binding</keyword>
<dbReference type="GO" id="GO:0005524">
    <property type="term" value="F:ATP binding"/>
    <property type="evidence" value="ECO:0007669"/>
    <property type="project" value="UniProtKB-KW"/>
</dbReference>
<dbReference type="InterPro" id="IPR050628">
    <property type="entry name" value="SNF2_RAD54_helicase_TF"/>
</dbReference>
<dbReference type="Gene3D" id="3.40.50.10810">
    <property type="entry name" value="Tandem AAA-ATPase domain"/>
    <property type="match status" value="1"/>
</dbReference>
<dbReference type="Pfam" id="PF00271">
    <property type="entry name" value="Helicase_C"/>
    <property type="match status" value="1"/>
</dbReference>
<protein>
    <recommendedName>
        <fullName evidence="5">Helicase ATP-binding domain-containing protein</fullName>
    </recommendedName>
</protein>
<comment type="caution">
    <text evidence="6">The sequence shown here is derived from an EMBL/GenBank/DDBJ whole genome shotgun (WGS) entry which is preliminary data.</text>
</comment>
<proteinExistence type="predicted"/>
<dbReference type="GO" id="GO:0016787">
    <property type="term" value="F:hydrolase activity"/>
    <property type="evidence" value="ECO:0007669"/>
    <property type="project" value="UniProtKB-KW"/>
</dbReference>
<evidence type="ECO:0000256" key="3">
    <source>
        <dbReference type="ARBA" id="ARBA00022806"/>
    </source>
</evidence>
<dbReference type="GO" id="GO:0005634">
    <property type="term" value="C:nucleus"/>
    <property type="evidence" value="ECO:0007669"/>
    <property type="project" value="TreeGrafter"/>
</dbReference>
<dbReference type="SMART" id="SM00487">
    <property type="entry name" value="DEXDc"/>
    <property type="match status" value="1"/>
</dbReference>
<dbReference type="Gene3D" id="3.40.50.300">
    <property type="entry name" value="P-loop containing nucleotide triphosphate hydrolases"/>
    <property type="match status" value="1"/>
</dbReference>
<dbReference type="GO" id="GO:0004386">
    <property type="term" value="F:helicase activity"/>
    <property type="evidence" value="ECO:0007669"/>
    <property type="project" value="UniProtKB-KW"/>
</dbReference>
<keyword evidence="2" id="KW-0378">Hydrolase</keyword>
<dbReference type="Pfam" id="PF00176">
    <property type="entry name" value="SNF2-rel_dom"/>
    <property type="match status" value="1"/>
</dbReference>
<dbReference type="AlphaFoldDB" id="A0A0F9T564"/>
<evidence type="ECO:0000256" key="1">
    <source>
        <dbReference type="ARBA" id="ARBA00022741"/>
    </source>
</evidence>
<keyword evidence="4" id="KW-0067">ATP-binding</keyword>
<dbReference type="PANTHER" id="PTHR45626:SF17">
    <property type="entry name" value="HELICASE-LIKE TRANSCRIPTION FACTOR"/>
    <property type="match status" value="1"/>
</dbReference>
<dbReference type="PANTHER" id="PTHR45626">
    <property type="entry name" value="TRANSCRIPTION TERMINATION FACTOR 2-RELATED"/>
    <property type="match status" value="1"/>
</dbReference>
<dbReference type="InterPro" id="IPR027417">
    <property type="entry name" value="P-loop_NTPase"/>
</dbReference>
<name>A0A0F9T564_9ZZZZ</name>
<sequence>MKAVKNATTTANANETPRMVMKKRKALAHQAKALEWAFPRNRIPLFMRMRLGKTLVAIRWAQNKGCKKILVIAPLTVVPTWQEELRQEGVWLAATLLGPEKQWRHKLDQSHTWYLTNYERARLSPWLFDLKWDCLILDESVTIRKPKAQITKLLVNECQHIPYRAALTGMPNPESFLDFFEQMRFLFGEFLGFNNYWHFADAHFNSVGYDLHIKRKSRDLIIGTVHKRSYVLTRKDVGVGSTPVHQTRWLDLPSPIRKKYKHLEDKWAVDDYETACKLTQMLWLQKIAGGCAMEGLKHKAKLKELLGLLGGELRGEQVIVWFRFNDELFACQKKIGNAVSIYGDVPIKVRKARLKKFTQGKARVLLAQAACAKYGLDCSNSDTMIYFSRYFDANINLQSQERFIHPKQKRDKLIIDLVVKDTVDVDILTAIKTKKFQQGLVSNQLLKRMILKNFSERLAA</sequence>
<dbReference type="SUPFAM" id="SSF52540">
    <property type="entry name" value="P-loop containing nucleoside triphosphate hydrolases"/>
    <property type="match status" value="2"/>
</dbReference>
<evidence type="ECO:0000256" key="4">
    <source>
        <dbReference type="ARBA" id="ARBA00022840"/>
    </source>
</evidence>
<evidence type="ECO:0000259" key="5">
    <source>
        <dbReference type="SMART" id="SM00487"/>
    </source>
</evidence>
<dbReference type="InterPro" id="IPR038718">
    <property type="entry name" value="SNF2-like_sf"/>
</dbReference>
<organism evidence="6">
    <name type="scientific">marine sediment metagenome</name>
    <dbReference type="NCBI Taxonomy" id="412755"/>
    <lineage>
        <taxon>unclassified sequences</taxon>
        <taxon>metagenomes</taxon>
        <taxon>ecological metagenomes</taxon>
    </lineage>
</organism>
<dbReference type="GO" id="GO:0006281">
    <property type="term" value="P:DNA repair"/>
    <property type="evidence" value="ECO:0007669"/>
    <property type="project" value="TreeGrafter"/>
</dbReference>
<gene>
    <name evidence="6" type="ORF">LCGC14_0392280</name>
</gene>
<feature type="domain" description="Helicase ATP-binding" evidence="5">
    <location>
        <begin position="22"/>
        <end position="196"/>
    </location>
</feature>
<dbReference type="EMBL" id="LAZR01000329">
    <property type="protein sequence ID" value="KKN74289.1"/>
    <property type="molecule type" value="Genomic_DNA"/>
</dbReference>